<dbReference type="PANTHER" id="PTHR30250">
    <property type="entry name" value="PST FAMILY PREDICTED COLANIC ACID TRANSPORTER"/>
    <property type="match status" value="1"/>
</dbReference>
<evidence type="ECO:0000256" key="1">
    <source>
        <dbReference type="ARBA" id="ARBA00004651"/>
    </source>
</evidence>
<keyword evidence="2" id="KW-1003">Cell membrane</keyword>
<feature type="transmembrane region" description="Helical" evidence="6">
    <location>
        <begin position="219"/>
        <end position="238"/>
    </location>
</feature>
<keyword evidence="8" id="KW-1185">Reference proteome</keyword>
<evidence type="ECO:0000256" key="4">
    <source>
        <dbReference type="ARBA" id="ARBA00022989"/>
    </source>
</evidence>
<feature type="transmembrane region" description="Helical" evidence="6">
    <location>
        <begin position="190"/>
        <end position="213"/>
    </location>
</feature>
<evidence type="ECO:0000313" key="7">
    <source>
        <dbReference type="EMBL" id="MFC6044355.1"/>
    </source>
</evidence>
<proteinExistence type="predicted"/>
<evidence type="ECO:0000256" key="5">
    <source>
        <dbReference type="ARBA" id="ARBA00023136"/>
    </source>
</evidence>
<feature type="transmembrane region" description="Helical" evidence="6">
    <location>
        <begin position="250"/>
        <end position="270"/>
    </location>
</feature>
<dbReference type="InterPro" id="IPR050833">
    <property type="entry name" value="Poly_Biosynth_Transport"/>
</dbReference>
<evidence type="ECO:0000256" key="3">
    <source>
        <dbReference type="ARBA" id="ARBA00022692"/>
    </source>
</evidence>
<keyword evidence="4 6" id="KW-1133">Transmembrane helix</keyword>
<dbReference type="RefSeq" id="WP_379155662.1">
    <property type="nucleotide sequence ID" value="NZ_JBHSRJ010000005.1"/>
</dbReference>
<evidence type="ECO:0000313" key="8">
    <source>
        <dbReference type="Proteomes" id="UP001596135"/>
    </source>
</evidence>
<evidence type="ECO:0000256" key="2">
    <source>
        <dbReference type="ARBA" id="ARBA00022475"/>
    </source>
</evidence>
<sequence length="321" mass="33952">MALWWFGYALVFLAAQILTALCSPAWGAFVGYSAINAAYLVIQVPYLLLSNAISIRGILTAAVVSTSIAALVGGSIIALVLNRFRRRSATDEPSSTNDVGLRDLTVIGFPMMIARLIQASLPWAPVWILLLVGTAGEAAIYAAASRLTVAVTSVVAAIRFSVRPRLVLLLTDEAESAIARFSRQCSAVAALPPACGILGLTIAGVPVISAIFGADYVDAVPVLTVLMFGVLAEAFGGVSDEILKMSGRTYVVLLTLGAASAFQILVTPLVARSGVVFVGVVTAGAFAIQYFGQVAWLSRFTAIQIWPILPERFRYRAGEQK</sequence>
<keyword evidence="3 6" id="KW-0812">Transmembrane</keyword>
<keyword evidence="5 6" id="KW-0472">Membrane</keyword>
<evidence type="ECO:0000256" key="6">
    <source>
        <dbReference type="SAM" id="Phobius"/>
    </source>
</evidence>
<accession>A0ABW1LLQ9</accession>
<dbReference type="PANTHER" id="PTHR30250:SF11">
    <property type="entry name" value="O-ANTIGEN TRANSPORTER-RELATED"/>
    <property type="match status" value="1"/>
</dbReference>
<organism evidence="7 8">
    <name type="scientific">Nocardioides hankookensis</name>
    <dbReference type="NCBI Taxonomy" id="443157"/>
    <lineage>
        <taxon>Bacteria</taxon>
        <taxon>Bacillati</taxon>
        <taxon>Actinomycetota</taxon>
        <taxon>Actinomycetes</taxon>
        <taxon>Propionibacteriales</taxon>
        <taxon>Nocardioidaceae</taxon>
        <taxon>Nocardioides</taxon>
    </lineage>
</organism>
<gene>
    <name evidence="7" type="ORF">ACFPYL_14795</name>
</gene>
<name>A0ABW1LLQ9_9ACTN</name>
<comment type="caution">
    <text evidence="7">The sequence shown here is derived from an EMBL/GenBank/DDBJ whole genome shotgun (WGS) entry which is preliminary data.</text>
</comment>
<feature type="transmembrane region" description="Helical" evidence="6">
    <location>
        <begin position="276"/>
        <end position="297"/>
    </location>
</feature>
<protein>
    <submittedName>
        <fullName evidence="7">Lipopolysaccharide biosynthesis protein</fullName>
    </submittedName>
</protein>
<dbReference type="Proteomes" id="UP001596135">
    <property type="component" value="Unassembled WGS sequence"/>
</dbReference>
<dbReference type="EMBL" id="JBHSRJ010000005">
    <property type="protein sequence ID" value="MFC6044355.1"/>
    <property type="molecule type" value="Genomic_DNA"/>
</dbReference>
<comment type="subcellular location">
    <subcellularLocation>
        <location evidence="1">Cell membrane</location>
        <topology evidence="1">Multi-pass membrane protein</topology>
    </subcellularLocation>
</comment>
<reference evidence="8" key="1">
    <citation type="journal article" date="2019" name="Int. J. Syst. Evol. Microbiol.">
        <title>The Global Catalogue of Microorganisms (GCM) 10K type strain sequencing project: providing services to taxonomists for standard genome sequencing and annotation.</title>
        <authorList>
            <consortium name="The Broad Institute Genomics Platform"/>
            <consortium name="The Broad Institute Genome Sequencing Center for Infectious Disease"/>
            <person name="Wu L."/>
            <person name="Ma J."/>
        </authorList>
    </citation>
    <scope>NUCLEOTIDE SEQUENCE [LARGE SCALE GENOMIC DNA]</scope>
    <source>
        <strain evidence="8">CCUG 54522</strain>
    </source>
</reference>
<feature type="transmembrane region" description="Helical" evidence="6">
    <location>
        <begin position="58"/>
        <end position="81"/>
    </location>
</feature>